<comment type="subcellular location">
    <subcellularLocation>
        <location evidence="1">Cell membrane</location>
        <topology evidence="1">Peripheral membrane protein</topology>
        <orientation evidence="1">Cytoplasmic side</orientation>
    </subcellularLocation>
</comment>
<proteinExistence type="inferred from homology"/>
<keyword evidence="10" id="KW-0472">Membrane</keyword>
<evidence type="ECO:0000256" key="7">
    <source>
        <dbReference type="ARBA" id="ARBA00022795"/>
    </source>
</evidence>
<evidence type="ECO:0000256" key="4">
    <source>
        <dbReference type="ARBA" id="ARBA00022448"/>
    </source>
</evidence>
<accession>A0A140L5E1</accession>
<evidence type="ECO:0000313" key="16">
    <source>
        <dbReference type="EMBL" id="KXG75766.1"/>
    </source>
</evidence>
<dbReference type="CDD" id="cd17873">
    <property type="entry name" value="FlhF"/>
    <property type="match status" value="1"/>
</dbReference>
<protein>
    <recommendedName>
        <fullName evidence="3 13">Flagellar biosynthesis protein FlhF</fullName>
    </recommendedName>
</protein>
<dbReference type="NCBIfam" id="TIGR03499">
    <property type="entry name" value="FlhF"/>
    <property type="match status" value="1"/>
</dbReference>
<dbReference type="GO" id="GO:0015031">
    <property type="term" value="P:protein transport"/>
    <property type="evidence" value="ECO:0007669"/>
    <property type="project" value="UniProtKB-KW"/>
</dbReference>
<keyword evidence="16" id="KW-0282">Flagellum</keyword>
<dbReference type="InterPro" id="IPR027417">
    <property type="entry name" value="P-loop_NTPase"/>
</dbReference>
<evidence type="ECO:0000256" key="12">
    <source>
        <dbReference type="ARBA" id="ARBA00025337"/>
    </source>
</evidence>
<reference evidence="16 17" key="1">
    <citation type="submission" date="2015-12" db="EMBL/GenBank/DDBJ databases">
        <title>Draft genome sequence of the thermoanaerobe Thermotalea metallivorans, an isolate from the runoff channel of the Great Artesian Basin, Australia.</title>
        <authorList>
            <person name="Patel B.K."/>
        </authorList>
    </citation>
    <scope>NUCLEOTIDE SEQUENCE [LARGE SCALE GENOMIC DNA]</scope>
    <source>
        <strain evidence="16 17">B2-1</strain>
    </source>
</reference>
<dbReference type="Proteomes" id="UP000070456">
    <property type="component" value="Unassembled WGS sequence"/>
</dbReference>
<dbReference type="Gene3D" id="1.20.120.1380">
    <property type="entry name" value="Flagellar FlhF biosynthesis protein, N domain"/>
    <property type="match status" value="1"/>
</dbReference>
<feature type="domain" description="AAA+ ATPase" evidence="14">
    <location>
        <begin position="184"/>
        <end position="330"/>
    </location>
</feature>
<gene>
    <name evidence="16" type="primary">flhF</name>
    <name evidence="16" type="ORF">AN619_15200</name>
</gene>
<keyword evidence="16" id="KW-0966">Cell projection</keyword>
<dbReference type="AlphaFoldDB" id="A0A140L5E1"/>
<dbReference type="InterPro" id="IPR047040">
    <property type="entry name" value="FlhF__GTPase_dom"/>
</dbReference>
<evidence type="ECO:0000256" key="11">
    <source>
        <dbReference type="ARBA" id="ARBA00023225"/>
    </source>
</evidence>
<evidence type="ECO:0000256" key="1">
    <source>
        <dbReference type="ARBA" id="ARBA00004413"/>
    </source>
</evidence>
<evidence type="ECO:0000256" key="3">
    <source>
        <dbReference type="ARBA" id="ARBA00014919"/>
    </source>
</evidence>
<keyword evidence="9" id="KW-0342">GTP-binding</keyword>
<comment type="function">
    <text evidence="12">Necessary for flagellar biosynthesis. May be involved in translocation of the flagellum.</text>
</comment>
<dbReference type="InterPro" id="IPR000897">
    <property type="entry name" value="SRP54_GTPase_dom"/>
</dbReference>
<comment type="similarity">
    <text evidence="2">Belongs to the GTP-binding SRP family.</text>
</comment>
<dbReference type="GO" id="GO:0006614">
    <property type="term" value="P:SRP-dependent cotranslational protein targeting to membrane"/>
    <property type="evidence" value="ECO:0007669"/>
    <property type="project" value="UniProtKB-UniRule"/>
</dbReference>
<dbReference type="GO" id="GO:0005047">
    <property type="term" value="F:signal recognition particle binding"/>
    <property type="evidence" value="ECO:0007669"/>
    <property type="project" value="TreeGrafter"/>
</dbReference>
<dbReference type="Gene3D" id="3.40.50.300">
    <property type="entry name" value="P-loop containing nucleotide triphosphate hydrolases"/>
    <property type="match status" value="1"/>
</dbReference>
<dbReference type="InterPro" id="IPR003593">
    <property type="entry name" value="AAA+_ATPase"/>
</dbReference>
<evidence type="ECO:0000256" key="10">
    <source>
        <dbReference type="ARBA" id="ARBA00023136"/>
    </source>
</evidence>
<dbReference type="PATRIC" id="fig|520762.4.peg.1687"/>
<evidence type="ECO:0000256" key="2">
    <source>
        <dbReference type="ARBA" id="ARBA00008531"/>
    </source>
</evidence>
<dbReference type="GO" id="GO:0005525">
    <property type="term" value="F:GTP binding"/>
    <property type="evidence" value="ECO:0007669"/>
    <property type="project" value="UniProtKB-UniRule"/>
</dbReference>
<dbReference type="GO" id="GO:0044781">
    <property type="term" value="P:bacterial-type flagellum organization"/>
    <property type="evidence" value="ECO:0007669"/>
    <property type="project" value="UniProtKB-UniRule"/>
</dbReference>
<dbReference type="InterPro" id="IPR020006">
    <property type="entry name" value="FlhF"/>
</dbReference>
<keyword evidence="17" id="KW-1185">Reference proteome</keyword>
<feature type="domain" description="SRP54-type proteins GTP-binding" evidence="15">
    <location>
        <begin position="185"/>
        <end position="376"/>
    </location>
</feature>
<dbReference type="PANTHER" id="PTHR43134:SF3">
    <property type="entry name" value="FLAGELLAR BIOSYNTHESIS PROTEIN FLHF"/>
    <property type="match status" value="1"/>
</dbReference>
<dbReference type="PANTHER" id="PTHR43134">
    <property type="entry name" value="SIGNAL RECOGNITION PARTICLE RECEPTOR SUBUNIT ALPHA"/>
    <property type="match status" value="1"/>
</dbReference>
<evidence type="ECO:0000259" key="15">
    <source>
        <dbReference type="SMART" id="SM00962"/>
    </source>
</evidence>
<evidence type="ECO:0000259" key="14">
    <source>
        <dbReference type="SMART" id="SM00382"/>
    </source>
</evidence>
<keyword evidence="6" id="KW-0547">Nucleotide-binding</keyword>
<dbReference type="GO" id="GO:0003924">
    <property type="term" value="F:GTPase activity"/>
    <property type="evidence" value="ECO:0007669"/>
    <property type="project" value="UniProtKB-UniRule"/>
</dbReference>
<keyword evidence="8" id="KW-0653">Protein transport</keyword>
<sequence>MKVKRYIANDAQEAMLKVKAELGNNAVILHSRKIRRPGVLGFFKKPLIEMVAAIEENGEKKVNPLLENSHRTNWQGVLESSKIDQLQNQMGSIHELLNNMLTKMEHIDTSKSFQAPKKDEVYEKYYNILLQNDVDTGVAEKILSIVKKQMSFSKENEEAVKNAIKIKIREYLGYPSPVEEIRDGQKVIVFIGPTGVGKTTTLAKLAAKLSINGMKSVGVITSDTYRIAAVEQLKTYSEILGIPLKVVYEPQEMKDALENFKEKDIILVDTAGRNHKNGEQLEEVKQLIRHIPNPETFLVISATTGYKDIKNIVHAYGFIKDYKLLFTKLDECSTKGNILNTKIFTGKNLSYLTTGQSVPDDIELANPEKIASIIVGESNE</sequence>
<evidence type="ECO:0000256" key="6">
    <source>
        <dbReference type="ARBA" id="ARBA00022741"/>
    </source>
</evidence>
<keyword evidence="7" id="KW-1005">Bacterial flagellum biogenesis</keyword>
<keyword evidence="16" id="KW-0969">Cilium</keyword>
<evidence type="ECO:0000313" key="17">
    <source>
        <dbReference type="Proteomes" id="UP000070456"/>
    </source>
</evidence>
<evidence type="ECO:0000256" key="8">
    <source>
        <dbReference type="ARBA" id="ARBA00022927"/>
    </source>
</evidence>
<organism evidence="16 17">
    <name type="scientific">Thermotalea metallivorans</name>
    <dbReference type="NCBI Taxonomy" id="520762"/>
    <lineage>
        <taxon>Bacteria</taxon>
        <taxon>Bacillati</taxon>
        <taxon>Bacillota</taxon>
        <taxon>Clostridia</taxon>
        <taxon>Peptostreptococcales</taxon>
        <taxon>Thermotaleaceae</taxon>
        <taxon>Thermotalea</taxon>
    </lineage>
</organism>
<dbReference type="FunFam" id="3.40.50.300:FF:000695">
    <property type="entry name" value="Flagellar biosynthesis regulator FlhF"/>
    <property type="match status" value="1"/>
</dbReference>
<keyword evidence="5" id="KW-1003">Cell membrane</keyword>
<evidence type="ECO:0000256" key="13">
    <source>
        <dbReference type="NCBIfam" id="TIGR03499"/>
    </source>
</evidence>
<evidence type="ECO:0000256" key="5">
    <source>
        <dbReference type="ARBA" id="ARBA00022475"/>
    </source>
</evidence>
<evidence type="ECO:0000256" key="9">
    <source>
        <dbReference type="ARBA" id="ARBA00023134"/>
    </source>
</evidence>
<keyword evidence="4" id="KW-0813">Transport</keyword>
<dbReference type="STRING" id="520762.AN619_15200"/>
<dbReference type="SMART" id="SM00382">
    <property type="entry name" value="AAA"/>
    <property type="match status" value="1"/>
</dbReference>
<dbReference type="GO" id="GO:0005886">
    <property type="term" value="C:plasma membrane"/>
    <property type="evidence" value="ECO:0007669"/>
    <property type="project" value="UniProtKB-SubCell"/>
</dbReference>
<keyword evidence="11" id="KW-1006">Bacterial flagellum protein export</keyword>
<dbReference type="SUPFAM" id="SSF52540">
    <property type="entry name" value="P-loop containing nucleoside triphosphate hydrolases"/>
    <property type="match status" value="1"/>
</dbReference>
<dbReference type="RefSeq" id="WP_068556118.1">
    <property type="nucleotide sequence ID" value="NZ_LOEE01000031.1"/>
</dbReference>
<dbReference type="EMBL" id="LOEE01000031">
    <property type="protein sequence ID" value="KXG75766.1"/>
    <property type="molecule type" value="Genomic_DNA"/>
</dbReference>
<name>A0A140L5E1_9FIRM</name>
<dbReference type="SMART" id="SM00962">
    <property type="entry name" value="SRP54"/>
    <property type="match status" value="1"/>
</dbReference>
<dbReference type="Pfam" id="PF00448">
    <property type="entry name" value="SRP54"/>
    <property type="match status" value="1"/>
</dbReference>
<comment type="caution">
    <text evidence="16">The sequence shown here is derived from an EMBL/GenBank/DDBJ whole genome shotgun (WGS) entry which is preliminary data.</text>
</comment>